<keyword evidence="5" id="KW-0926">Vacuole</keyword>
<feature type="transmembrane region" description="Helical" evidence="17">
    <location>
        <begin position="541"/>
        <end position="559"/>
    </location>
</feature>
<dbReference type="Pfam" id="PF22251">
    <property type="entry name" value="PFF1_TM"/>
    <property type="match status" value="1"/>
</dbReference>
<comment type="function">
    <text evidence="2">May be involved in vacuolar sorting and osmoregulation.</text>
</comment>
<evidence type="ECO:0000259" key="18">
    <source>
        <dbReference type="Pfam" id="PF04389"/>
    </source>
</evidence>
<feature type="transmembrane region" description="Helical" evidence="17">
    <location>
        <begin position="508"/>
        <end position="529"/>
    </location>
</feature>
<evidence type="ECO:0000256" key="11">
    <source>
        <dbReference type="ARBA" id="ARBA00022989"/>
    </source>
</evidence>
<dbReference type="InterPro" id="IPR053976">
    <property type="entry name" value="PFF1_TM"/>
</dbReference>
<feature type="transmembrane region" description="Helical" evidence="17">
    <location>
        <begin position="571"/>
        <end position="593"/>
    </location>
</feature>
<dbReference type="GO" id="GO:0046872">
    <property type="term" value="F:metal ion binding"/>
    <property type="evidence" value="ECO:0007669"/>
    <property type="project" value="UniProtKB-KW"/>
</dbReference>
<sequence length="1055" mass="116360">MMNPFAFRPAQVTIWTTIVYLALLIPLVIINETVPPPPSTPTPRPGINLTEAWVDLAALTQGYHPYNSHKNDEVRDWLLLRIQQILDENEADWGWETSTAKQPSNYSAKALKLSETSLGPSGHSVTVFNDLLSNVTVSFGGLPGSRKDGVETGNAAYFEGTNIIVYIRGTLDEEGEWWKKRGNNRRLPIGKGGVLVNAHYDSVSTGFGATDDGMGVITVLQLIKHFSTAGHQPKHGIVALLNNGEEDFLYGARAFGNSPLLPFIHTFLNLEGAGAGGRATLFRSSDQEVMSAYAKSPNPFGTVLSSDGFKRGFIKSQTDYVVFNGIYGQRGLDMAFYEPRARYHTNEDDLRHTSRASLWHMLSSSLVTTRDLSSRTFGGGVSDSKGSVVPNGKGSNAVWFDLFGKGFVLFNLRGMFAWTLALLIATPLVLMLLSYLTQTKGKHYYFSDKVDIYEHPGLDSEDCEHVKIGGRKGIFRFPLAIVVSGALVFGGAFLLRKINPYIVHSSEYSVWAMFVSIGYFAFWCIMRGADAARPSALHRGYVNIWLFTIAWAILVAVAASEDRYEIASGYIFVFLQSALFLTTLIAVLELFALPDMKTYGRQFIGDDETQDHLQSDPSADDIIAPGPGEVDGTDTNGGADDEEEREPPSESSPLIGRPTRDEDSQTTFATTYRRSIAAIAEATTKKRDPPSTDTDTGTFGGEQPWSKSLPSWTWLIQFLLLGPFMIVLTAQSGLFTTDAMRQTAVEGSVAIVPYMGIAFYSMLLIVPLMPFMHRITYHIPLFLLFVFIATLIYNLVAFPFSPDNKYKAFWQQTVNLDTGASVVKLGGMEEYLRLIIADLPSASGKDVTCQESTTRAGISECLYDGTDVPPNVADNVVEGVPPSLGYADLVSLDVSRGTESDDEQANAKFTINAKNTKSCYLKFARPIKRFSVAGGTDWDDRFGPIPQGGIDQVLLWRRDWNKTWEVDVYWDTEAAYSKRPVHLVDEDDENSRYKADELKTRETVGLDGNITCIWSDINTPGTIPALDEAISYAPDWAVITKFAPGLVEGSKSFMV</sequence>
<evidence type="ECO:0000256" key="9">
    <source>
        <dbReference type="ARBA" id="ARBA00022801"/>
    </source>
</evidence>
<keyword evidence="8 15" id="KW-0479">Metal-binding</keyword>
<dbReference type="EC" id="3.4.-.-" evidence="15"/>
<dbReference type="GO" id="GO:0008235">
    <property type="term" value="F:metalloexopeptidase activity"/>
    <property type="evidence" value="ECO:0007669"/>
    <property type="project" value="InterPro"/>
</dbReference>
<feature type="transmembrane region" description="Helical" evidence="17">
    <location>
        <begin position="712"/>
        <end position="731"/>
    </location>
</feature>
<keyword evidence="13 17" id="KW-0472">Membrane</keyword>
<evidence type="ECO:0000256" key="6">
    <source>
        <dbReference type="ARBA" id="ARBA00022670"/>
    </source>
</evidence>
<keyword evidence="11 17" id="KW-1133">Transmembrane helix</keyword>
<name>A0A423WRD7_9PEZI</name>
<feature type="domain" description="Vacuolar membrane protease C-terminal" evidence="19">
    <location>
        <begin position="807"/>
        <end position="1048"/>
    </location>
</feature>
<evidence type="ECO:0000259" key="20">
    <source>
        <dbReference type="Pfam" id="PF22251"/>
    </source>
</evidence>
<dbReference type="InterPro" id="IPR045175">
    <property type="entry name" value="M28_fam"/>
</dbReference>
<organism evidence="21 22">
    <name type="scientific">Cytospora schulzeri</name>
    <dbReference type="NCBI Taxonomy" id="448051"/>
    <lineage>
        <taxon>Eukaryota</taxon>
        <taxon>Fungi</taxon>
        <taxon>Dikarya</taxon>
        <taxon>Ascomycota</taxon>
        <taxon>Pezizomycotina</taxon>
        <taxon>Sordariomycetes</taxon>
        <taxon>Sordariomycetidae</taxon>
        <taxon>Diaporthales</taxon>
        <taxon>Cytosporaceae</taxon>
        <taxon>Cytospora</taxon>
    </lineage>
</organism>
<evidence type="ECO:0000256" key="5">
    <source>
        <dbReference type="ARBA" id="ARBA00022554"/>
    </source>
</evidence>
<evidence type="ECO:0000256" key="8">
    <source>
        <dbReference type="ARBA" id="ARBA00022723"/>
    </source>
</evidence>
<evidence type="ECO:0000256" key="17">
    <source>
        <dbReference type="SAM" id="Phobius"/>
    </source>
</evidence>
<reference evidence="21 22" key="1">
    <citation type="submission" date="2015-09" db="EMBL/GenBank/DDBJ databases">
        <title>Host preference determinants of Valsa canker pathogens revealed by comparative genomics.</title>
        <authorList>
            <person name="Yin Z."/>
            <person name="Huang L."/>
        </authorList>
    </citation>
    <scope>NUCLEOTIDE SEQUENCE [LARGE SCALE GENOMIC DNA]</scope>
    <source>
        <strain evidence="21 22">03-1</strain>
    </source>
</reference>
<keyword evidence="9 15" id="KW-0378">Hydrolase</keyword>
<keyword evidence="14" id="KW-0325">Glycoprotein</keyword>
<gene>
    <name evidence="21" type="ORF">VMCG_04568</name>
</gene>
<feature type="domain" description="Peptidase M28" evidence="18">
    <location>
        <begin position="193"/>
        <end position="363"/>
    </location>
</feature>
<evidence type="ECO:0000256" key="1">
    <source>
        <dbReference type="ARBA" id="ARBA00001947"/>
    </source>
</evidence>
<dbReference type="Pfam" id="PF04389">
    <property type="entry name" value="Peptidase_M28"/>
    <property type="match status" value="1"/>
</dbReference>
<dbReference type="SUPFAM" id="SSF53187">
    <property type="entry name" value="Zn-dependent exopeptidases"/>
    <property type="match status" value="1"/>
</dbReference>
<dbReference type="CDD" id="cd03875">
    <property type="entry name" value="M28_Fxna_like"/>
    <property type="match status" value="1"/>
</dbReference>
<feature type="domain" description="Vacuolar membrane protease transmembrane" evidence="20">
    <location>
        <begin position="475"/>
        <end position="779"/>
    </location>
</feature>
<evidence type="ECO:0000256" key="3">
    <source>
        <dbReference type="ARBA" id="ARBA00004128"/>
    </source>
</evidence>
<comment type="cofactor">
    <cofactor evidence="1">
        <name>Zn(2+)</name>
        <dbReference type="ChEBI" id="CHEBI:29105"/>
    </cofactor>
</comment>
<comment type="caution">
    <text evidence="21">The sequence shown here is derived from an EMBL/GenBank/DDBJ whole genome shotgun (WGS) entry which is preliminary data.</text>
</comment>
<evidence type="ECO:0000259" key="19">
    <source>
        <dbReference type="Pfam" id="PF22250"/>
    </source>
</evidence>
<evidence type="ECO:0000256" key="10">
    <source>
        <dbReference type="ARBA" id="ARBA00022833"/>
    </source>
</evidence>
<dbReference type="GO" id="GO:0005774">
    <property type="term" value="C:vacuolar membrane"/>
    <property type="evidence" value="ECO:0007669"/>
    <property type="project" value="UniProtKB-SubCell"/>
</dbReference>
<proteinExistence type="inferred from homology"/>
<comment type="similarity">
    <text evidence="4 15">Belongs to the peptidase M28 family.</text>
</comment>
<dbReference type="EMBL" id="LKEA01000011">
    <property type="protein sequence ID" value="ROW06085.1"/>
    <property type="molecule type" value="Genomic_DNA"/>
</dbReference>
<dbReference type="FunFam" id="3.40.630.10:FF:000057">
    <property type="entry name" value="Vacuolar membrane protease"/>
    <property type="match status" value="1"/>
</dbReference>
<feature type="transmembrane region" description="Helical" evidence="17">
    <location>
        <begin position="477"/>
        <end position="496"/>
    </location>
</feature>
<evidence type="ECO:0000256" key="12">
    <source>
        <dbReference type="ARBA" id="ARBA00023049"/>
    </source>
</evidence>
<dbReference type="InterPro" id="IPR007484">
    <property type="entry name" value="Peptidase_M28"/>
</dbReference>
<evidence type="ECO:0000256" key="16">
    <source>
        <dbReference type="SAM" id="MobiDB-lite"/>
    </source>
</evidence>
<evidence type="ECO:0000256" key="14">
    <source>
        <dbReference type="ARBA" id="ARBA00023180"/>
    </source>
</evidence>
<evidence type="ECO:0000313" key="22">
    <source>
        <dbReference type="Proteomes" id="UP000283895"/>
    </source>
</evidence>
<keyword evidence="6 15" id="KW-0645">Protease</keyword>
<feature type="transmembrane region" description="Helical" evidence="17">
    <location>
        <begin position="781"/>
        <end position="800"/>
    </location>
</feature>
<evidence type="ECO:0000256" key="13">
    <source>
        <dbReference type="ARBA" id="ARBA00023136"/>
    </source>
</evidence>
<dbReference type="OrthoDB" id="76293at2759"/>
<dbReference type="PANTHER" id="PTHR12147:SF58">
    <property type="entry name" value="VACUOLAR MEMBRANE PROTEASE"/>
    <property type="match status" value="1"/>
</dbReference>
<evidence type="ECO:0000256" key="2">
    <source>
        <dbReference type="ARBA" id="ARBA00003273"/>
    </source>
</evidence>
<keyword evidence="10 15" id="KW-0862">Zinc</keyword>
<keyword evidence="22" id="KW-1185">Reference proteome</keyword>
<feature type="region of interest" description="Disordered" evidence="16">
    <location>
        <begin position="608"/>
        <end position="667"/>
    </location>
</feature>
<accession>A0A423WRD7</accession>
<feature type="transmembrane region" description="Helical" evidence="17">
    <location>
        <begin position="751"/>
        <end position="769"/>
    </location>
</feature>
<dbReference type="STRING" id="356882.A0A423WRD7"/>
<dbReference type="Gene3D" id="3.40.630.10">
    <property type="entry name" value="Zn peptidases"/>
    <property type="match status" value="1"/>
</dbReference>
<comment type="subcellular location">
    <subcellularLocation>
        <location evidence="3">Vacuole membrane</location>
        <topology evidence="3">Multi-pass membrane protein</topology>
    </subcellularLocation>
</comment>
<feature type="transmembrane region" description="Helical" evidence="17">
    <location>
        <begin position="415"/>
        <end position="436"/>
    </location>
</feature>
<dbReference type="AlphaFoldDB" id="A0A423WRD7"/>
<dbReference type="GO" id="GO:0006508">
    <property type="term" value="P:proteolysis"/>
    <property type="evidence" value="ECO:0007669"/>
    <property type="project" value="UniProtKB-KW"/>
</dbReference>
<evidence type="ECO:0000256" key="7">
    <source>
        <dbReference type="ARBA" id="ARBA00022692"/>
    </source>
</evidence>
<feature type="transmembrane region" description="Helical" evidence="17">
    <location>
        <begin position="12"/>
        <end position="30"/>
    </location>
</feature>
<evidence type="ECO:0000256" key="15">
    <source>
        <dbReference type="RuleBase" id="RU361240"/>
    </source>
</evidence>
<dbReference type="PANTHER" id="PTHR12147">
    <property type="entry name" value="METALLOPEPTIDASE M28 FAMILY MEMBER"/>
    <property type="match status" value="1"/>
</dbReference>
<evidence type="ECO:0000313" key="21">
    <source>
        <dbReference type="EMBL" id="ROW06085.1"/>
    </source>
</evidence>
<evidence type="ECO:0000256" key="4">
    <source>
        <dbReference type="ARBA" id="ARBA00010918"/>
    </source>
</evidence>
<dbReference type="Pfam" id="PF22250">
    <property type="entry name" value="PFF1_C"/>
    <property type="match status" value="1"/>
</dbReference>
<protein>
    <recommendedName>
        <fullName evidence="15">Peptide hydrolase</fullName>
        <ecNumber evidence="15">3.4.-.-</ecNumber>
    </recommendedName>
</protein>
<dbReference type="Proteomes" id="UP000283895">
    <property type="component" value="Unassembled WGS sequence"/>
</dbReference>
<keyword evidence="7 17" id="KW-0812">Transmembrane</keyword>
<feature type="region of interest" description="Disordered" evidence="16">
    <location>
        <begin position="679"/>
        <end position="702"/>
    </location>
</feature>
<dbReference type="InterPro" id="IPR048024">
    <property type="entry name" value="Fxna-like_M28_dom"/>
</dbReference>
<keyword evidence="12" id="KW-0482">Metalloprotease</keyword>
<dbReference type="InterPro" id="IPR053975">
    <property type="entry name" value="PFF1_C"/>
</dbReference>